<dbReference type="InterPro" id="IPR032710">
    <property type="entry name" value="NTF2-like_dom_sf"/>
</dbReference>
<dbReference type="Pfam" id="PF14534">
    <property type="entry name" value="DUF4440"/>
    <property type="match status" value="1"/>
</dbReference>
<sequence length="137" mass="14979">MKAWSLLWVLAILIASPAMAEYKKPQTPAELHSLFAIYFAAKDLNGLATLFHPDAVLVLNEKGEQAKGRAAITQALAGYMSGEVEMINHGASMHINGDTALVRSNWEIKGGKKGMALEVMTYQDGGWRYIIDNPNGF</sequence>
<name>A0ABS7V7A4_9GAMM</name>
<protein>
    <submittedName>
        <fullName evidence="3">DUF4440 domain-containing protein</fullName>
    </submittedName>
</protein>
<proteinExistence type="predicted"/>
<dbReference type="InterPro" id="IPR027843">
    <property type="entry name" value="DUF4440"/>
</dbReference>
<feature type="signal peptide" evidence="1">
    <location>
        <begin position="1"/>
        <end position="20"/>
    </location>
</feature>
<evidence type="ECO:0000256" key="1">
    <source>
        <dbReference type="SAM" id="SignalP"/>
    </source>
</evidence>
<gene>
    <name evidence="3" type="ORF">LA374_01000</name>
</gene>
<accession>A0ABS7V7A4</accession>
<reference evidence="3 4" key="1">
    <citation type="submission" date="2021-09" db="EMBL/GenBank/DDBJ databases">
        <title>Aeromonas schubertii isolated from Asian sea bass.</title>
        <authorList>
            <person name="Pinpimai K."/>
        </authorList>
    </citation>
    <scope>NUCLEOTIDE SEQUENCE [LARGE SCALE GENOMIC DNA]</scope>
    <source>
        <strain evidence="3 4">CHULA2021a</strain>
    </source>
</reference>
<keyword evidence="4" id="KW-1185">Reference proteome</keyword>
<feature type="chain" id="PRO_5047016830" evidence="1">
    <location>
        <begin position="21"/>
        <end position="137"/>
    </location>
</feature>
<evidence type="ECO:0000313" key="4">
    <source>
        <dbReference type="Proteomes" id="UP000774958"/>
    </source>
</evidence>
<evidence type="ECO:0000259" key="2">
    <source>
        <dbReference type="Pfam" id="PF14534"/>
    </source>
</evidence>
<dbReference type="SUPFAM" id="SSF54427">
    <property type="entry name" value="NTF2-like"/>
    <property type="match status" value="1"/>
</dbReference>
<keyword evidence="1" id="KW-0732">Signal</keyword>
<dbReference type="Proteomes" id="UP000774958">
    <property type="component" value="Unassembled WGS sequence"/>
</dbReference>
<dbReference type="RefSeq" id="WP_224161803.1">
    <property type="nucleotide sequence ID" value="NZ_JAIRBT010000001.1"/>
</dbReference>
<feature type="domain" description="DUF4440" evidence="2">
    <location>
        <begin position="31"/>
        <end position="128"/>
    </location>
</feature>
<comment type="caution">
    <text evidence="3">The sequence shown here is derived from an EMBL/GenBank/DDBJ whole genome shotgun (WGS) entry which is preliminary data.</text>
</comment>
<organism evidence="3 4">
    <name type="scientific">Aeromonas schubertii</name>
    <dbReference type="NCBI Taxonomy" id="652"/>
    <lineage>
        <taxon>Bacteria</taxon>
        <taxon>Pseudomonadati</taxon>
        <taxon>Pseudomonadota</taxon>
        <taxon>Gammaproteobacteria</taxon>
        <taxon>Aeromonadales</taxon>
        <taxon>Aeromonadaceae</taxon>
        <taxon>Aeromonas</taxon>
    </lineage>
</organism>
<dbReference type="Gene3D" id="3.10.450.50">
    <property type="match status" value="1"/>
</dbReference>
<evidence type="ECO:0000313" key="3">
    <source>
        <dbReference type="EMBL" id="MBZ6064798.1"/>
    </source>
</evidence>
<dbReference type="EMBL" id="JAIRBT010000001">
    <property type="protein sequence ID" value="MBZ6064798.1"/>
    <property type="molecule type" value="Genomic_DNA"/>
</dbReference>